<evidence type="ECO:0008006" key="12">
    <source>
        <dbReference type="Google" id="ProtNLM"/>
    </source>
</evidence>
<name>A0A8H4VWC9_9HELO</name>
<evidence type="ECO:0000256" key="1">
    <source>
        <dbReference type="ARBA" id="ARBA00004141"/>
    </source>
</evidence>
<dbReference type="OrthoDB" id="9986677at2759"/>
<keyword evidence="8 9" id="KW-0472">Membrane</keyword>
<feature type="transmembrane region" description="Helical" evidence="9">
    <location>
        <begin position="540"/>
        <end position="562"/>
    </location>
</feature>
<gene>
    <name evidence="10" type="ORF">G7Y89_g13120</name>
</gene>
<keyword evidence="3" id="KW-0813">Transport</keyword>
<dbReference type="NCBIfam" id="TIGR00728">
    <property type="entry name" value="OPT_sfam"/>
    <property type="match status" value="1"/>
</dbReference>
<feature type="transmembrane region" description="Helical" evidence="9">
    <location>
        <begin position="720"/>
        <end position="743"/>
    </location>
</feature>
<dbReference type="GO" id="GO:0035673">
    <property type="term" value="F:oligopeptide transmembrane transporter activity"/>
    <property type="evidence" value="ECO:0007669"/>
    <property type="project" value="InterPro"/>
</dbReference>
<comment type="similarity">
    <text evidence="2">Belongs to the oligopeptide OPT transporter family.</text>
</comment>
<dbReference type="InterPro" id="IPR004648">
    <property type="entry name" value="Oligpept_transpt"/>
</dbReference>
<evidence type="ECO:0000313" key="11">
    <source>
        <dbReference type="Proteomes" id="UP000566819"/>
    </source>
</evidence>
<feature type="transmembrane region" description="Helical" evidence="9">
    <location>
        <begin position="304"/>
        <end position="330"/>
    </location>
</feature>
<organism evidence="10 11">
    <name type="scientific">Cudoniella acicularis</name>
    <dbReference type="NCBI Taxonomy" id="354080"/>
    <lineage>
        <taxon>Eukaryota</taxon>
        <taxon>Fungi</taxon>
        <taxon>Dikarya</taxon>
        <taxon>Ascomycota</taxon>
        <taxon>Pezizomycotina</taxon>
        <taxon>Leotiomycetes</taxon>
        <taxon>Helotiales</taxon>
        <taxon>Tricladiaceae</taxon>
        <taxon>Cudoniella</taxon>
    </lineage>
</organism>
<keyword evidence="7 9" id="KW-1133">Transmembrane helix</keyword>
<feature type="transmembrane region" description="Helical" evidence="9">
    <location>
        <begin position="177"/>
        <end position="198"/>
    </location>
</feature>
<reference evidence="10 11" key="1">
    <citation type="submission" date="2020-03" db="EMBL/GenBank/DDBJ databases">
        <title>Draft Genome Sequence of Cudoniella acicularis.</title>
        <authorList>
            <person name="Buettner E."/>
            <person name="Kellner H."/>
        </authorList>
    </citation>
    <scope>NUCLEOTIDE SEQUENCE [LARGE SCALE GENOMIC DNA]</scope>
    <source>
        <strain evidence="10 11">DSM 108380</strain>
    </source>
</reference>
<feature type="transmembrane region" description="Helical" evidence="9">
    <location>
        <begin position="234"/>
        <end position="254"/>
    </location>
</feature>
<evidence type="ECO:0000256" key="6">
    <source>
        <dbReference type="ARBA" id="ARBA00022927"/>
    </source>
</evidence>
<dbReference type="AlphaFoldDB" id="A0A8H4VWC9"/>
<keyword evidence="6" id="KW-0653">Protein transport</keyword>
<feature type="transmembrane region" description="Helical" evidence="9">
    <location>
        <begin position="683"/>
        <end position="708"/>
    </location>
</feature>
<feature type="transmembrane region" description="Helical" evidence="9">
    <location>
        <begin position="492"/>
        <end position="509"/>
    </location>
</feature>
<keyword evidence="5" id="KW-0571">Peptide transport</keyword>
<feature type="transmembrane region" description="Helical" evidence="9">
    <location>
        <begin position="103"/>
        <end position="124"/>
    </location>
</feature>
<dbReference type="GO" id="GO:0015031">
    <property type="term" value="P:protein transport"/>
    <property type="evidence" value="ECO:0007669"/>
    <property type="project" value="UniProtKB-KW"/>
</dbReference>
<feature type="transmembrane region" description="Helical" evidence="9">
    <location>
        <begin position="145"/>
        <end position="165"/>
    </location>
</feature>
<dbReference type="GO" id="GO:0016020">
    <property type="term" value="C:membrane"/>
    <property type="evidence" value="ECO:0007669"/>
    <property type="project" value="UniProtKB-SubCell"/>
</dbReference>
<protein>
    <recommendedName>
        <fullName evidence="12">OPT superfamily oligopeptide transporter</fullName>
    </recommendedName>
</protein>
<feature type="transmembrane region" description="Helical" evidence="9">
    <location>
        <begin position="574"/>
        <end position="593"/>
    </location>
</feature>
<accession>A0A8H4VWC9</accession>
<evidence type="ECO:0000256" key="4">
    <source>
        <dbReference type="ARBA" id="ARBA00022692"/>
    </source>
</evidence>
<feature type="transmembrane region" description="Helical" evidence="9">
    <location>
        <begin position="77"/>
        <end position="97"/>
    </location>
</feature>
<evidence type="ECO:0000256" key="8">
    <source>
        <dbReference type="ARBA" id="ARBA00023136"/>
    </source>
</evidence>
<dbReference type="PANTHER" id="PTHR22601">
    <property type="entry name" value="ISP4 LIKE PROTEIN"/>
    <property type="match status" value="1"/>
</dbReference>
<keyword evidence="4 9" id="KW-0812">Transmembrane</keyword>
<dbReference type="EMBL" id="JAAMPI010001478">
    <property type="protein sequence ID" value="KAF4625046.1"/>
    <property type="molecule type" value="Genomic_DNA"/>
</dbReference>
<keyword evidence="11" id="KW-1185">Reference proteome</keyword>
<comment type="subcellular location">
    <subcellularLocation>
        <location evidence="1">Membrane</location>
        <topology evidence="1">Multi-pass membrane protein</topology>
    </subcellularLocation>
</comment>
<evidence type="ECO:0000256" key="5">
    <source>
        <dbReference type="ARBA" id="ARBA00022856"/>
    </source>
</evidence>
<dbReference type="Pfam" id="PF03169">
    <property type="entry name" value="OPT"/>
    <property type="match status" value="1"/>
</dbReference>
<feature type="transmembrane region" description="Helical" evidence="9">
    <location>
        <begin position="465"/>
        <end position="486"/>
    </location>
</feature>
<feature type="transmembrane region" description="Helical" evidence="9">
    <location>
        <begin position="645"/>
        <end position="663"/>
    </location>
</feature>
<evidence type="ECO:0000256" key="2">
    <source>
        <dbReference type="ARBA" id="ARBA00008807"/>
    </source>
</evidence>
<proteinExistence type="inferred from homology"/>
<evidence type="ECO:0000256" key="7">
    <source>
        <dbReference type="ARBA" id="ARBA00022989"/>
    </source>
</evidence>
<evidence type="ECO:0000256" key="3">
    <source>
        <dbReference type="ARBA" id="ARBA00022448"/>
    </source>
</evidence>
<evidence type="ECO:0000313" key="10">
    <source>
        <dbReference type="EMBL" id="KAF4625046.1"/>
    </source>
</evidence>
<sequence length="777" mass="86010">MVGIQSGRRTAKVTTMDLTSTSSLEKMMSGDSEKLGRIETQDFEKNVEPVVANMEEIALKALHTDDDPSLNPWTFRMLSLGFGLSGFGSALATIFLFKPQSVSVSVIFLTVISYVAGNAMSFIIPSKGFVGRWFNPHSFNSKEHLAIVIMSSSASGAAYATEVLATQKLYYNIVPNAFVAIMLLLSSQLLGYGMAGVLRKSLVYPTKMLWPSILPLNSLIETLHRDKSEMKKKFNLFWIIFGIVAVWELFPQYVMPVLTGVSVFCLANRNSLVFTNIFGGASGNEGLGVLSMSFDWQYITTSSLFLPLITLTNSFIGFIICMVLFTSLYYGNVWNALQFPFLSQELFSQTSNSTSFAVFNQSLILDANNELNIAALESTGIPFFSASNASYLLTTNLGVTATVMHILLWNRAEVGQAFSLKSLKSFRPRDFWKKSPQSAAPKEVEDTPYLDPHYRQMLVYSEVPAWWYLGILAVSMVVALICIYNLNSTLPWWGFLIASLLSFLSTLFFGAMAGLIGFNVPITSVIQLIGGYLHPGKPVANMYFVLFGSNAQAQALFLISNLKLGQYGKLSPKCTFTVQIFGTVLGAIVNYILMSSITTNQREILLSIQGTNIWSGQVIQSFNSNAIAFGALSKYMFSIGRTYQTIVLALPVGFLIPLPFYFLHKRFPKSGFSYIVTPVICWYLGYLSVGINSSASMYFAIGFFVQFYIRKRYPAWFLKYNYIIAAAINGGTELLVFVTTFAVQGASGKAIPFPPYWGNNFQTGNFDFCARNPALAG</sequence>
<comment type="caution">
    <text evidence="10">The sequence shown here is derived from an EMBL/GenBank/DDBJ whole genome shotgun (WGS) entry which is preliminary data.</text>
</comment>
<dbReference type="Proteomes" id="UP000566819">
    <property type="component" value="Unassembled WGS sequence"/>
</dbReference>
<evidence type="ECO:0000256" key="9">
    <source>
        <dbReference type="SAM" id="Phobius"/>
    </source>
</evidence>
<dbReference type="InterPro" id="IPR004813">
    <property type="entry name" value="OPT"/>
</dbReference>